<comment type="caution">
    <text evidence="1">The sequence shown here is derived from an EMBL/GenBank/DDBJ whole genome shotgun (WGS) entry which is preliminary data.</text>
</comment>
<name>A0A9P3LJV8_9APHY</name>
<evidence type="ECO:0000313" key="2">
    <source>
        <dbReference type="Proteomes" id="UP000703269"/>
    </source>
</evidence>
<dbReference type="AlphaFoldDB" id="A0A9P3LJV8"/>
<accession>A0A9P3LJV8</accession>
<evidence type="ECO:0000313" key="1">
    <source>
        <dbReference type="EMBL" id="GJE97074.1"/>
    </source>
</evidence>
<dbReference type="EMBL" id="BPQB01000067">
    <property type="protein sequence ID" value="GJE97074.1"/>
    <property type="molecule type" value="Genomic_DNA"/>
</dbReference>
<organism evidence="1 2">
    <name type="scientific">Phanerochaete sordida</name>
    <dbReference type="NCBI Taxonomy" id="48140"/>
    <lineage>
        <taxon>Eukaryota</taxon>
        <taxon>Fungi</taxon>
        <taxon>Dikarya</taxon>
        <taxon>Basidiomycota</taxon>
        <taxon>Agaricomycotina</taxon>
        <taxon>Agaricomycetes</taxon>
        <taxon>Polyporales</taxon>
        <taxon>Phanerochaetaceae</taxon>
        <taxon>Phanerochaete</taxon>
    </lineage>
</organism>
<keyword evidence="2" id="KW-1185">Reference proteome</keyword>
<proteinExistence type="predicted"/>
<sequence>MRFFSRKSDFSASTVTLTSDASSVMSSATLSKQSRTKEDLSAGKTKDFEAAYGALSSMYGFGGATPASAPRRSPT</sequence>
<reference evidence="1 2" key="1">
    <citation type="submission" date="2021-08" db="EMBL/GenBank/DDBJ databases">
        <title>Draft Genome Sequence of Phanerochaete sordida strain YK-624.</title>
        <authorList>
            <person name="Mori T."/>
            <person name="Dohra H."/>
            <person name="Suzuki T."/>
            <person name="Kawagishi H."/>
            <person name="Hirai H."/>
        </authorList>
    </citation>
    <scope>NUCLEOTIDE SEQUENCE [LARGE SCALE GENOMIC DNA]</scope>
    <source>
        <strain evidence="1 2">YK-624</strain>
    </source>
</reference>
<gene>
    <name evidence="1" type="ORF">PsYK624_132840</name>
</gene>
<protein>
    <submittedName>
        <fullName evidence="1">Uncharacterized protein</fullName>
    </submittedName>
</protein>
<dbReference type="OrthoDB" id="2752442at2759"/>
<dbReference type="Proteomes" id="UP000703269">
    <property type="component" value="Unassembled WGS sequence"/>
</dbReference>